<dbReference type="AlphaFoldDB" id="A0A4S2A940"/>
<feature type="non-terminal residue" evidence="1">
    <location>
        <position position="74"/>
    </location>
</feature>
<proteinExistence type="predicted"/>
<comment type="caution">
    <text evidence="1">The sequence shown here is derived from an EMBL/GenBank/DDBJ whole genome shotgun (WGS) entry which is preliminary data.</text>
</comment>
<accession>A0A4S2A940</accession>
<protein>
    <submittedName>
        <fullName evidence="1">Uncharacterized protein</fullName>
    </submittedName>
</protein>
<dbReference type="Proteomes" id="UP000305751">
    <property type="component" value="Unassembled WGS sequence"/>
</dbReference>
<evidence type="ECO:0000313" key="2">
    <source>
        <dbReference type="Proteomes" id="UP000305751"/>
    </source>
</evidence>
<dbReference type="EMBL" id="SRZA01000094">
    <property type="protein sequence ID" value="TGX97178.1"/>
    <property type="molecule type" value="Genomic_DNA"/>
</dbReference>
<name>A0A4S2A940_9BACE</name>
<gene>
    <name evidence="1" type="ORF">E5356_18370</name>
</gene>
<reference evidence="1 2" key="1">
    <citation type="submission" date="2019-04" db="EMBL/GenBank/DDBJ databases">
        <title>Microbes associate with the intestines of laboratory mice.</title>
        <authorList>
            <person name="Navarre W."/>
            <person name="Wong E."/>
            <person name="Huang K."/>
            <person name="Tropini C."/>
            <person name="Ng K."/>
            <person name="Yu B."/>
        </authorList>
    </citation>
    <scope>NUCLEOTIDE SEQUENCE [LARGE SCALE GENOMIC DNA]</scope>
    <source>
        <strain evidence="1 2">NM70_E10</strain>
    </source>
</reference>
<organism evidence="1 2">
    <name type="scientific">Bacteroides acidifaciens</name>
    <dbReference type="NCBI Taxonomy" id="85831"/>
    <lineage>
        <taxon>Bacteria</taxon>
        <taxon>Pseudomonadati</taxon>
        <taxon>Bacteroidota</taxon>
        <taxon>Bacteroidia</taxon>
        <taxon>Bacteroidales</taxon>
        <taxon>Bacteroidaceae</taxon>
        <taxon>Bacteroides</taxon>
    </lineage>
</organism>
<sequence>MNGRKQNIDTLSDQLALKVEPDVQTFMGITENHLTAFKHAKVGLLEYILSPSNLNFLTSSLRHPKRPDSRKAAS</sequence>
<keyword evidence="2" id="KW-1185">Reference proteome</keyword>
<evidence type="ECO:0000313" key="1">
    <source>
        <dbReference type="EMBL" id="TGX97178.1"/>
    </source>
</evidence>